<reference evidence="2 3" key="1">
    <citation type="submission" date="2023-03" db="EMBL/GenBank/DDBJ databases">
        <title>Bacillus Genome Sequencing.</title>
        <authorList>
            <person name="Dunlap C."/>
        </authorList>
    </citation>
    <scope>NUCLEOTIDE SEQUENCE [LARGE SCALE GENOMIC DNA]</scope>
    <source>
        <strain evidence="2 3">B-23453</strain>
    </source>
</reference>
<evidence type="ECO:0000313" key="3">
    <source>
        <dbReference type="Proteomes" id="UP001341444"/>
    </source>
</evidence>
<accession>A0ABU6MMH0</accession>
<evidence type="ECO:0000256" key="1">
    <source>
        <dbReference type="SAM" id="Phobius"/>
    </source>
</evidence>
<feature type="transmembrane region" description="Helical" evidence="1">
    <location>
        <begin position="12"/>
        <end position="32"/>
    </location>
</feature>
<keyword evidence="1" id="KW-1133">Transmembrane helix</keyword>
<comment type="caution">
    <text evidence="2">The sequence shown here is derived from an EMBL/GenBank/DDBJ whole genome shotgun (WGS) entry which is preliminary data.</text>
</comment>
<proteinExistence type="predicted"/>
<keyword evidence="1" id="KW-0472">Membrane</keyword>
<organism evidence="2 3">
    <name type="scientific">Heyndrickxia acidicola</name>
    <dbReference type="NCBI Taxonomy" id="209389"/>
    <lineage>
        <taxon>Bacteria</taxon>
        <taxon>Bacillati</taxon>
        <taxon>Bacillota</taxon>
        <taxon>Bacilli</taxon>
        <taxon>Bacillales</taxon>
        <taxon>Bacillaceae</taxon>
        <taxon>Heyndrickxia</taxon>
    </lineage>
</organism>
<feature type="transmembrane region" description="Helical" evidence="1">
    <location>
        <begin position="88"/>
        <end position="108"/>
    </location>
</feature>
<dbReference type="RefSeq" id="WP_066269514.1">
    <property type="nucleotide sequence ID" value="NZ_JARMAB010000022.1"/>
</dbReference>
<keyword evidence="1" id="KW-0812">Transmembrane</keyword>
<evidence type="ECO:0000313" key="2">
    <source>
        <dbReference type="EMBL" id="MED1204407.1"/>
    </source>
</evidence>
<feature type="transmembrane region" description="Helical" evidence="1">
    <location>
        <begin position="47"/>
        <end position="68"/>
    </location>
</feature>
<gene>
    <name evidence="2" type="ORF">P4T90_15265</name>
</gene>
<protein>
    <submittedName>
        <fullName evidence="2">DUF2975 domain-containing protein</fullName>
    </submittedName>
</protein>
<dbReference type="EMBL" id="JARMAB010000022">
    <property type="protein sequence ID" value="MED1204407.1"/>
    <property type="molecule type" value="Genomic_DNA"/>
</dbReference>
<feature type="transmembrane region" description="Helical" evidence="1">
    <location>
        <begin position="114"/>
        <end position="134"/>
    </location>
</feature>
<dbReference type="Proteomes" id="UP001341444">
    <property type="component" value="Unassembled WGS sequence"/>
</dbReference>
<keyword evidence="3" id="KW-1185">Reference proteome</keyword>
<dbReference type="Pfam" id="PF11188">
    <property type="entry name" value="DUF2975"/>
    <property type="match status" value="1"/>
</dbReference>
<dbReference type="InterPro" id="IPR021354">
    <property type="entry name" value="DUF2975"/>
</dbReference>
<name>A0ABU6MMH0_9BACI</name>
<sequence length="151" mass="17062">MKPHFLARSMHVLVLIFLALTGISFLLMPLFVQDYFKTAGIVPSQPAWILMLFLYATAVPFFMLLLNVKRLCKNLLENKPFTLSSIKALNWIGLCAFSDFVLYAFGTISILKNLLSLTLMVAAFMIGLVSLLLSQLVKDAKEIKEEHDYTI</sequence>